<evidence type="ECO:0000256" key="5">
    <source>
        <dbReference type="SAM" id="Phobius"/>
    </source>
</evidence>
<dbReference type="Gene3D" id="3.90.1720.10">
    <property type="entry name" value="endopeptidase domain like (from Nostoc punctiforme)"/>
    <property type="match status" value="1"/>
</dbReference>
<accession>A0ABD3XDV3</accession>
<keyword evidence="3" id="KW-0378">Hydrolase</keyword>
<comment type="caution">
    <text evidence="7">The sequence shown here is derived from an EMBL/GenBank/DDBJ whole genome shotgun (WGS) entry which is preliminary data.</text>
</comment>
<dbReference type="Pfam" id="PF04970">
    <property type="entry name" value="LRAT"/>
    <property type="match status" value="1"/>
</dbReference>
<dbReference type="EMBL" id="JBJQND010000003">
    <property type="protein sequence ID" value="KAL3883720.1"/>
    <property type="molecule type" value="Genomic_DNA"/>
</dbReference>
<keyword evidence="8" id="KW-1185">Reference proteome</keyword>
<sequence length="560" mass="67262">MPRRSCLHCCLKIRVENMRMLKMGQHIIFPGERGLKHITKKGTQKKWYRHHAIIKEVNIRSDFCACLVLIHFWSTNGDKKCGVTETKELYNLITDEIYIRKYKQYRYRPAEVVRRAESKLGNETKYNIWTYNCEHLATWCVVGEKESRQVNFCKSIVRQLVILVIYCVLWILKLVNMERVYTITEFMLLLYTIWYIFYRHTYFIKRYESEKTICKYCLNLHLLDLWARFVTTYIILIILKFYFQYTDDITSLFIALCFYLIIGNIIKLIRKKHIDFYPDVKRKVKKISDIKIGDVISLNYENSNYYIIVTDLISEKRKHKKQTRGKLRGIFYDSPCLFSSGTIQKHYFYLDLTMHNVMYIHSAQFNAFKIHPSDVVVARAQKRIGEKKWNWFSNRSRHFCLWAKFKEDKEYRYNYSRKSQKEPGANSDTKVRSSLLIEIVEARIREDIRKGDIVEIKSFGLFTDSGIVVDIVNSTQDQIFTMDVVLKKGFVRSVVKMVRFNVDLRVNRIWIHRYHPVHCFSREKCIERARKKIDEACGQWTQTRFIRDCIIEPWRPLKQE</sequence>
<dbReference type="InterPro" id="IPR007053">
    <property type="entry name" value="LRAT_dom"/>
</dbReference>
<organism evidence="7 8">
    <name type="scientific">Sinanodonta woodiana</name>
    <name type="common">Chinese pond mussel</name>
    <name type="synonym">Anodonta woodiana</name>
    <dbReference type="NCBI Taxonomy" id="1069815"/>
    <lineage>
        <taxon>Eukaryota</taxon>
        <taxon>Metazoa</taxon>
        <taxon>Spiralia</taxon>
        <taxon>Lophotrochozoa</taxon>
        <taxon>Mollusca</taxon>
        <taxon>Bivalvia</taxon>
        <taxon>Autobranchia</taxon>
        <taxon>Heteroconchia</taxon>
        <taxon>Palaeoheterodonta</taxon>
        <taxon>Unionida</taxon>
        <taxon>Unionoidea</taxon>
        <taxon>Unionidae</taxon>
        <taxon>Unioninae</taxon>
        <taxon>Sinanodonta</taxon>
    </lineage>
</organism>
<evidence type="ECO:0000313" key="7">
    <source>
        <dbReference type="EMBL" id="KAL3883721.1"/>
    </source>
</evidence>
<feature type="transmembrane region" description="Helical" evidence="5">
    <location>
        <begin position="249"/>
        <end position="269"/>
    </location>
</feature>
<keyword evidence="5" id="KW-0472">Membrane</keyword>
<dbReference type="AlphaFoldDB" id="A0ABD3XDV3"/>
<evidence type="ECO:0000256" key="4">
    <source>
        <dbReference type="ARBA" id="ARBA00023098"/>
    </source>
</evidence>
<evidence type="ECO:0000313" key="8">
    <source>
        <dbReference type="Proteomes" id="UP001634394"/>
    </source>
</evidence>
<feature type="transmembrane region" description="Helical" evidence="5">
    <location>
        <begin position="225"/>
        <end position="243"/>
    </location>
</feature>
<evidence type="ECO:0000256" key="1">
    <source>
        <dbReference type="ARBA" id="ARBA00007824"/>
    </source>
</evidence>
<protein>
    <recommendedName>
        <fullName evidence="6">LRAT domain-containing protein</fullName>
    </recommendedName>
</protein>
<name>A0ABD3XDV3_SINWO</name>
<evidence type="ECO:0000256" key="3">
    <source>
        <dbReference type="ARBA" id="ARBA00022801"/>
    </source>
</evidence>
<comment type="similarity">
    <text evidence="1">Belongs to the H-rev107 family.</text>
</comment>
<gene>
    <name evidence="7" type="ORF">ACJMK2_029956</name>
</gene>
<dbReference type="EMBL" id="JBJQND010000003">
    <property type="protein sequence ID" value="KAL3883721.1"/>
    <property type="molecule type" value="Genomic_DNA"/>
</dbReference>
<feature type="transmembrane region" description="Helical" evidence="5">
    <location>
        <begin position="156"/>
        <end position="174"/>
    </location>
</feature>
<dbReference type="Proteomes" id="UP001634394">
    <property type="component" value="Unassembled WGS sequence"/>
</dbReference>
<dbReference type="GO" id="GO:0006629">
    <property type="term" value="P:lipid metabolic process"/>
    <property type="evidence" value="ECO:0007669"/>
    <property type="project" value="UniProtKB-KW"/>
</dbReference>
<dbReference type="GO" id="GO:0016740">
    <property type="term" value="F:transferase activity"/>
    <property type="evidence" value="ECO:0007669"/>
    <property type="project" value="UniProtKB-KW"/>
</dbReference>
<feature type="domain" description="LRAT" evidence="6">
    <location>
        <begin position="40"/>
        <end position="149"/>
    </location>
</feature>
<feature type="transmembrane region" description="Helical" evidence="5">
    <location>
        <begin position="180"/>
        <end position="198"/>
    </location>
</feature>
<reference evidence="7 8" key="1">
    <citation type="submission" date="2024-11" db="EMBL/GenBank/DDBJ databases">
        <title>Chromosome-level genome assembly of the freshwater bivalve Anodonta woodiana.</title>
        <authorList>
            <person name="Chen X."/>
        </authorList>
    </citation>
    <scope>NUCLEOTIDE SEQUENCE [LARGE SCALE GENOMIC DNA]</scope>
    <source>
        <strain evidence="7">MN2024</strain>
        <tissue evidence="7">Gills</tissue>
    </source>
</reference>
<proteinExistence type="inferred from homology"/>
<dbReference type="PROSITE" id="PS51934">
    <property type="entry name" value="LRAT"/>
    <property type="match status" value="1"/>
</dbReference>
<keyword evidence="5" id="KW-0812">Transmembrane</keyword>
<evidence type="ECO:0000256" key="2">
    <source>
        <dbReference type="ARBA" id="ARBA00022679"/>
    </source>
</evidence>
<dbReference type="PANTHER" id="PTHR13943">
    <property type="entry name" value="HRAS-LIKE SUPPRESSOR - RELATED"/>
    <property type="match status" value="1"/>
</dbReference>
<dbReference type="PANTHER" id="PTHR13943:SF77">
    <property type="entry name" value="LRAT DOMAIN-CONTAINING PROTEIN"/>
    <property type="match status" value="1"/>
</dbReference>
<keyword evidence="2" id="KW-0808">Transferase</keyword>
<dbReference type="InterPro" id="IPR051496">
    <property type="entry name" value="H-rev107_PLA/AT"/>
</dbReference>
<evidence type="ECO:0000259" key="6">
    <source>
        <dbReference type="PROSITE" id="PS51934"/>
    </source>
</evidence>
<dbReference type="GO" id="GO:0016787">
    <property type="term" value="F:hydrolase activity"/>
    <property type="evidence" value="ECO:0007669"/>
    <property type="project" value="UniProtKB-KW"/>
</dbReference>
<keyword evidence="5" id="KW-1133">Transmembrane helix</keyword>
<keyword evidence="4" id="KW-0443">Lipid metabolism</keyword>